<dbReference type="EMBL" id="BMDI01000001">
    <property type="protein sequence ID" value="GGI18774.1"/>
    <property type="molecule type" value="Genomic_DNA"/>
</dbReference>
<dbReference type="FunFam" id="2.70.98.10:FF:000001">
    <property type="entry name" value="Glucans biosynthesis protein G"/>
    <property type="match status" value="1"/>
</dbReference>
<evidence type="ECO:0000256" key="1">
    <source>
        <dbReference type="ARBA" id="ARBA00004418"/>
    </source>
</evidence>
<gene>
    <name evidence="7" type="primary">mdoD</name>
    <name evidence="7" type="ORF">GCM10008066_15760</name>
</gene>
<comment type="subcellular location">
    <subcellularLocation>
        <location evidence="1">Periplasm</location>
    </subcellularLocation>
</comment>
<dbReference type="RefSeq" id="WP_188380691.1">
    <property type="nucleotide sequence ID" value="NZ_BMDI01000001.1"/>
</dbReference>
<dbReference type="GO" id="GO:0030288">
    <property type="term" value="C:outer membrane-bounded periplasmic space"/>
    <property type="evidence" value="ECO:0007669"/>
    <property type="project" value="TreeGrafter"/>
</dbReference>
<dbReference type="Gene3D" id="2.60.40.10">
    <property type="entry name" value="Immunoglobulins"/>
    <property type="match status" value="1"/>
</dbReference>
<proteinExistence type="inferred from homology"/>
<dbReference type="InterPro" id="IPR007444">
    <property type="entry name" value="Glucan_biosyn_MdoG_C"/>
</dbReference>
<sequence>MTSRRTFISSTSAAAALAALGVPLDVLAAGRIKLGKPAGFSFENLIEQARVAATQAYKPQARPPADILEKIDYEEHGKIKFNTDSALYAKGPGQFPVTFFHLGRFFQSPVHMYTLEGAGAEAQAREILYDESYFDMPKSSPARKLPRGSGFAGFRFQESRTADQKAKDWRSNDWVAFLGASYFRAIGDEYQYGLSARGVALNVAVADGPEEFPNFTHFYFEAPADNSTTVTVYAMLDGPSITGAYKFIMHRNEGVVMEIDSALFLRKDVERLGIAPATSMMWYSETFKGTGVDWRPEVHDSDGLAIWNGQGEHIWRPLNNPGRTTASAFGDKNPRGFGLLQRDRDFNNYQDGVHYERRPSLWIEPLDGWGDGSVQLVEIPTDDEIHDNIVAMWVPAAKATAGSSYRLRYRLHWLKDEPYPTPLARCVATRMGNGGQPGQNRPQNVRKFMVEFKGAPLENLAFGELPEAVLSTTRGKFSYVFTEAVPNGVPGHWRAQFDLTVDGDEPVDLRLYLRHKNQTLSETWLYQYQPFKTRTVYGS</sequence>
<dbReference type="GO" id="GO:0030246">
    <property type="term" value="F:carbohydrate binding"/>
    <property type="evidence" value="ECO:0007669"/>
    <property type="project" value="InterPro"/>
</dbReference>
<dbReference type="InterPro" id="IPR014718">
    <property type="entry name" value="GH-type_carb-bd"/>
</dbReference>
<dbReference type="PANTHER" id="PTHR30504:SF3">
    <property type="entry name" value="GLUCANS BIOSYNTHESIS PROTEIN D"/>
    <property type="match status" value="1"/>
</dbReference>
<dbReference type="PIRSF" id="PIRSF006281">
    <property type="entry name" value="MdoG"/>
    <property type="match status" value="1"/>
</dbReference>
<comment type="similarity">
    <text evidence="3">Belongs to the OpgD/OpgG family.</text>
</comment>
<dbReference type="Pfam" id="PF04349">
    <property type="entry name" value="MdoG"/>
    <property type="match status" value="1"/>
</dbReference>
<evidence type="ECO:0000256" key="5">
    <source>
        <dbReference type="ARBA" id="ARBA00022764"/>
    </source>
</evidence>
<dbReference type="PROSITE" id="PS51318">
    <property type="entry name" value="TAT"/>
    <property type="match status" value="1"/>
</dbReference>
<dbReference type="PANTHER" id="PTHR30504">
    <property type="entry name" value="GLUCANS BIOSYNTHESIS PROTEIN"/>
    <property type="match status" value="1"/>
</dbReference>
<name>A0A8J3F3C7_9BURK</name>
<comment type="caution">
    <text evidence="7">The sequence shown here is derived from an EMBL/GenBank/DDBJ whole genome shotgun (WGS) entry which is preliminary data.</text>
</comment>
<accession>A0A8J3F3C7</accession>
<dbReference type="GO" id="GO:0051274">
    <property type="term" value="P:beta-glucan biosynthetic process"/>
    <property type="evidence" value="ECO:0007669"/>
    <property type="project" value="TreeGrafter"/>
</dbReference>
<keyword evidence="8" id="KW-1185">Reference proteome</keyword>
<dbReference type="InterPro" id="IPR006311">
    <property type="entry name" value="TAT_signal"/>
</dbReference>
<dbReference type="SUPFAM" id="SSF81296">
    <property type="entry name" value="E set domains"/>
    <property type="match status" value="1"/>
</dbReference>
<evidence type="ECO:0000313" key="7">
    <source>
        <dbReference type="EMBL" id="GGI18774.1"/>
    </source>
</evidence>
<dbReference type="SUPFAM" id="SSF74650">
    <property type="entry name" value="Galactose mutarotase-like"/>
    <property type="match status" value="1"/>
</dbReference>
<keyword evidence="4" id="KW-0732">Signal</keyword>
<comment type="pathway">
    <text evidence="2">Glycan metabolism; osmoregulated periplasmic glucan (OPG) biosynthesis.</text>
</comment>
<keyword evidence="5" id="KW-0574">Periplasm</keyword>
<protein>
    <submittedName>
        <fullName evidence="7">Glucan biosynthesis protein D</fullName>
    </submittedName>
</protein>
<evidence type="ECO:0000259" key="6">
    <source>
        <dbReference type="Pfam" id="PF04349"/>
    </source>
</evidence>
<organism evidence="7 8">
    <name type="scientific">Oxalicibacterium faecigallinarum</name>
    <dbReference type="NCBI Taxonomy" id="573741"/>
    <lineage>
        <taxon>Bacteria</taxon>
        <taxon>Pseudomonadati</taxon>
        <taxon>Pseudomonadota</taxon>
        <taxon>Betaproteobacteria</taxon>
        <taxon>Burkholderiales</taxon>
        <taxon>Oxalobacteraceae</taxon>
        <taxon>Oxalicibacterium</taxon>
    </lineage>
</organism>
<feature type="domain" description="Glucan biosynthesis periplasmic MdoG C-terminal" evidence="6">
    <location>
        <begin position="40"/>
        <end position="528"/>
    </location>
</feature>
<dbReference type="InterPro" id="IPR011013">
    <property type="entry name" value="Gal_mutarotase_sf_dom"/>
</dbReference>
<dbReference type="Proteomes" id="UP000642180">
    <property type="component" value="Unassembled WGS sequence"/>
</dbReference>
<evidence type="ECO:0000256" key="2">
    <source>
        <dbReference type="ARBA" id="ARBA00005001"/>
    </source>
</evidence>
<dbReference type="GO" id="GO:0003824">
    <property type="term" value="F:catalytic activity"/>
    <property type="evidence" value="ECO:0007669"/>
    <property type="project" value="InterPro"/>
</dbReference>
<dbReference type="Gene3D" id="2.70.98.10">
    <property type="match status" value="1"/>
</dbReference>
<dbReference type="UniPathway" id="UPA00637"/>
<dbReference type="InterPro" id="IPR014438">
    <property type="entry name" value="Glucan_biosyn_MdoG/MdoD"/>
</dbReference>
<evidence type="ECO:0000313" key="8">
    <source>
        <dbReference type="Proteomes" id="UP000642180"/>
    </source>
</evidence>
<evidence type="ECO:0000256" key="3">
    <source>
        <dbReference type="ARBA" id="ARBA00009284"/>
    </source>
</evidence>
<dbReference type="AlphaFoldDB" id="A0A8J3F3C7"/>
<evidence type="ECO:0000256" key="4">
    <source>
        <dbReference type="ARBA" id="ARBA00022729"/>
    </source>
</evidence>
<reference evidence="8" key="1">
    <citation type="journal article" date="2019" name="Int. J. Syst. Evol. Microbiol.">
        <title>The Global Catalogue of Microorganisms (GCM) 10K type strain sequencing project: providing services to taxonomists for standard genome sequencing and annotation.</title>
        <authorList>
            <consortium name="The Broad Institute Genomics Platform"/>
            <consortium name="The Broad Institute Genome Sequencing Center for Infectious Disease"/>
            <person name="Wu L."/>
            <person name="Ma J."/>
        </authorList>
    </citation>
    <scope>NUCLEOTIDE SEQUENCE [LARGE SCALE GENOMIC DNA]</scope>
    <source>
        <strain evidence="8">CCM 2767</strain>
    </source>
</reference>
<dbReference type="InterPro" id="IPR013783">
    <property type="entry name" value="Ig-like_fold"/>
</dbReference>
<dbReference type="InterPro" id="IPR014756">
    <property type="entry name" value="Ig_E-set"/>
</dbReference>